<keyword evidence="7" id="KW-0677">Repeat</keyword>
<evidence type="ECO:0000256" key="5">
    <source>
        <dbReference type="ARBA" id="ARBA00022670"/>
    </source>
</evidence>
<dbReference type="InterPro" id="IPR001343">
    <property type="entry name" value="Hemolysn_Ca-bd"/>
</dbReference>
<comment type="caution">
    <text evidence="11">The sequence shown here is derived from an EMBL/GenBank/DDBJ whole genome shotgun (WGS) entry which is preliminary data.</text>
</comment>
<dbReference type="InterPro" id="IPR001818">
    <property type="entry name" value="Pept_M10_metallopeptidase"/>
</dbReference>
<dbReference type="SMART" id="SM00235">
    <property type="entry name" value="ZnMc"/>
    <property type="match status" value="1"/>
</dbReference>
<dbReference type="InterPro" id="IPR013858">
    <property type="entry name" value="Peptidase_M10B_C"/>
</dbReference>
<keyword evidence="5" id="KW-0645">Protease</keyword>
<evidence type="ECO:0000256" key="4">
    <source>
        <dbReference type="ARBA" id="ARBA00022525"/>
    </source>
</evidence>
<accession>A0ABX0VEI3</accession>
<dbReference type="PROSITE" id="PS00330">
    <property type="entry name" value="HEMOLYSIN_CALCIUM"/>
    <property type="match status" value="1"/>
</dbReference>
<keyword evidence="8" id="KW-0378">Hydrolase</keyword>
<dbReference type="InterPro" id="IPR021190">
    <property type="entry name" value="Pept_M10A"/>
</dbReference>
<evidence type="ECO:0000256" key="7">
    <source>
        <dbReference type="ARBA" id="ARBA00022737"/>
    </source>
</evidence>
<dbReference type="PANTHER" id="PTHR38340">
    <property type="entry name" value="S-LAYER PROTEIN"/>
    <property type="match status" value="1"/>
</dbReference>
<evidence type="ECO:0000256" key="9">
    <source>
        <dbReference type="ARBA" id="ARBA00022833"/>
    </source>
</evidence>
<protein>
    <submittedName>
        <fullName evidence="11">Matrixin family metalloprotease</fullName>
    </submittedName>
</protein>
<feature type="domain" description="Peptidase metallopeptidase" evidence="10">
    <location>
        <begin position="39"/>
        <end position="194"/>
    </location>
</feature>
<dbReference type="Proteomes" id="UP000707352">
    <property type="component" value="Unassembled WGS sequence"/>
</dbReference>
<dbReference type="InterPro" id="IPR011049">
    <property type="entry name" value="Serralysin-like_metalloprot_C"/>
</dbReference>
<keyword evidence="11" id="KW-0482">Metalloprotease</keyword>
<dbReference type="SUPFAM" id="SSF55486">
    <property type="entry name" value="Metalloproteases ('zincins'), catalytic domain"/>
    <property type="match status" value="1"/>
</dbReference>
<sequence>MARPTANSVSCSSVSTSIGLASALIHGTKWGSEPAGSGVTLTWSVPQSTAYYDRNYSASMEWNDWYVFTSQEIDQTLKALTAWANISGLSFSRVSDNSTVVGELRFAQSAYVSQYAHAYLPSGYPSAGDVWMSLDWDRYGAGAPVGTYDYFTLLHEIGHALGLKHPFEGSSILSKAYDSYFYTVMSYSAKAYAPDSVTADYYPTTPMYLDLVAIQYLYGRDPQSNAGSTLYTFNYGQKYWQTIDDVSGTDAIVYKGWLNCTIDLRPGKFSTLSDPITFSDGTASRSTICIGPNTIIERATGGSGNDKLIGNNVNNVLKGGEGRDTLTGGVGNDYLSGGLDSDALTGGVGKDFFVFDTRFSDNSLGRINIDKITDFNVTDDTIRLDDAIFTRLKRGLLPASAFVIGTRAKDSSDRIIYNNKTGDLFYDTDGTGAAAPIKFAILPMYLKLTALDFEII</sequence>
<name>A0ABX0VEI3_9HYPH</name>
<evidence type="ECO:0000256" key="8">
    <source>
        <dbReference type="ARBA" id="ARBA00022801"/>
    </source>
</evidence>
<dbReference type="InterPro" id="IPR050557">
    <property type="entry name" value="RTX_toxin/Mannuronan_C5-epim"/>
</dbReference>
<dbReference type="Pfam" id="PF08548">
    <property type="entry name" value="Peptidase_M10_C"/>
    <property type="match status" value="1"/>
</dbReference>
<keyword evidence="4" id="KW-0964">Secreted</keyword>
<evidence type="ECO:0000256" key="2">
    <source>
        <dbReference type="ARBA" id="ARBA00004613"/>
    </source>
</evidence>
<keyword evidence="9" id="KW-0862">Zinc</keyword>
<dbReference type="PANTHER" id="PTHR38340:SF1">
    <property type="entry name" value="S-LAYER PROTEIN"/>
    <property type="match status" value="1"/>
</dbReference>
<dbReference type="InterPro" id="IPR018511">
    <property type="entry name" value="Hemolysin-typ_Ca-bd_CS"/>
</dbReference>
<evidence type="ECO:0000259" key="10">
    <source>
        <dbReference type="SMART" id="SM00235"/>
    </source>
</evidence>
<evidence type="ECO:0000256" key="6">
    <source>
        <dbReference type="ARBA" id="ARBA00022723"/>
    </source>
</evidence>
<dbReference type="Gene3D" id="2.150.10.10">
    <property type="entry name" value="Serralysin-like metalloprotease, C-terminal"/>
    <property type="match status" value="1"/>
</dbReference>
<dbReference type="PRINTS" id="PR00313">
    <property type="entry name" value="CABNDNGRPT"/>
</dbReference>
<dbReference type="EMBL" id="JAATJS010000006">
    <property type="protein sequence ID" value="NIX78043.1"/>
    <property type="molecule type" value="Genomic_DNA"/>
</dbReference>
<dbReference type="GO" id="GO:0008237">
    <property type="term" value="F:metallopeptidase activity"/>
    <property type="evidence" value="ECO:0007669"/>
    <property type="project" value="UniProtKB-KW"/>
</dbReference>
<dbReference type="Pfam" id="PF00353">
    <property type="entry name" value="HemolysinCabind"/>
    <property type="match status" value="1"/>
</dbReference>
<comment type="similarity">
    <text evidence="3">Belongs to the peptidase M10B family.</text>
</comment>
<keyword evidence="6" id="KW-0479">Metal-binding</keyword>
<reference evidence="11 12" key="1">
    <citation type="submission" date="2020-03" db="EMBL/GenBank/DDBJ databases">
        <title>The genome sequence of Microvirga sp. c23x22.</title>
        <authorList>
            <person name="Zhang X."/>
        </authorList>
    </citation>
    <scope>NUCLEOTIDE SEQUENCE [LARGE SCALE GENOMIC DNA]</scope>
    <source>
        <strain evidence="12">c23x22</strain>
    </source>
</reference>
<dbReference type="CDD" id="cd04277">
    <property type="entry name" value="ZnMc_serralysin_like"/>
    <property type="match status" value="1"/>
</dbReference>
<dbReference type="SUPFAM" id="SSF51120">
    <property type="entry name" value="beta-Roll"/>
    <property type="match status" value="1"/>
</dbReference>
<evidence type="ECO:0000256" key="3">
    <source>
        <dbReference type="ARBA" id="ARBA00009490"/>
    </source>
</evidence>
<comment type="cofactor">
    <cofactor evidence="1">
        <name>Ca(2+)</name>
        <dbReference type="ChEBI" id="CHEBI:29108"/>
    </cofactor>
</comment>
<dbReference type="Gene3D" id="3.40.390.10">
    <property type="entry name" value="Collagenase (Catalytic Domain)"/>
    <property type="match status" value="1"/>
</dbReference>
<comment type="subcellular location">
    <subcellularLocation>
        <location evidence="2">Secreted</location>
    </subcellularLocation>
</comment>
<dbReference type="RefSeq" id="WP_167673961.1">
    <property type="nucleotide sequence ID" value="NZ_JAATJS010000006.1"/>
</dbReference>
<organism evidence="11 12">
    <name type="scientific">Microvirga terricola</name>
    <dbReference type="NCBI Taxonomy" id="2719797"/>
    <lineage>
        <taxon>Bacteria</taxon>
        <taxon>Pseudomonadati</taxon>
        <taxon>Pseudomonadota</taxon>
        <taxon>Alphaproteobacteria</taxon>
        <taxon>Hyphomicrobiales</taxon>
        <taxon>Methylobacteriaceae</taxon>
        <taxon>Microvirga</taxon>
    </lineage>
</organism>
<evidence type="ECO:0000256" key="1">
    <source>
        <dbReference type="ARBA" id="ARBA00001913"/>
    </source>
</evidence>
<evidence type="ECO:0000313" key="11">
    <source>
        <dbReference type="EMBL" id="NIX78043.1"/>
    </source>
</evidence>
<keyword evidence="12" id="KW-1185">Reference proteome</keyword>
<dbReference type="InterPro" id="IPR034033">
    <property type="entry name" value="Serralysin-like"/>
</dbReference>
<gene>
    <name evidence="11" type="ORF">HB375_15700</name>
</gene>
<dbReference type="Pfam" id="PF00413">
    <property type="entry name" value="Peptidase_M10"/>
    <property type="match status" value="1"/>
</dbReference>
<proteinExistence type="inferred from homology"/>
<dbReference type="InterPro" id="IPR006026">
    <property type="entry name" value="Peptidase_Metallo"/>
</dbReference>
<dbReference type="PRINTS" id="PR00138">
    <property type="entry name" value="MATRIXIN"/>
</dbReference>
<evidence type="ECO:0000313" key="12">
    <source>
        <dbReference type="Proteomes" id="UP000707352"/>
    </source>
</evidence>
<dbReference type="InterPro" id="IPR024079">
    <property type="entry name" value="MetalloPept_cat_dom_sf"/>
</dbReference>